<keyword evidence="4" id="KW-1185">Reference proteome</keyword>
<dbReference type="AlphaFoldDB" id="A0A368XY29"/>
<name>A0A368XY29_9BURK</name>
<feature type="domain" description="FecR protein" evidence="1">
    <location>
        <begin position="117"/>
        <end position="212"/>
    </location>
</feature>
<gene>
    <name evidence="3" type="ORF">DES41_103509</name>
</gene>
<dbReference type="PIRSF" id="PIRSF018266">
    <property type="entry name" value="FecR"/>
    <property type="match status" value="1"/>
</dbReference>
<reference evidence="3 4" key="1">
    <citation type="submission" date="2018-07" db="EMBL/GenBank/DDBJ databases">
        <title>Genomic Encyclopedia of Type Strains, Phase IV (KMG-IV): sequencing the most valuable type-strain genomes for metagenomic binning, comparative biology and taxonomic classification.</title>
        <authorList>
            <person name="Goeker M."/>
        </authorList>
    </citation>
    <scope>NUCLEOTIDE SEQUENCE [LARGE SCALE GENOMIC DNA]</scope>
    <source>
        <strain evidence="3 4">DSM 21634</strain>
    </source>
</reference>
<proteinExistence type="predicted"/>
<dbReference type="Gene3D" id="2.60.120.1440">
    <property type="match status" value="1"/>
</dbReference>
<dbReference type="RefSeq" id="WP_114468281.1">
    <property type="nucleotide sequence ID" value="NZ_QPJK01000003.1"/>
</dbReference>
<dbReference type="OrthoDB" id="1100567at2"/>
<dbReference type="Pfam" id="PF04773">
    <property type="entry name" value="FecR"/>
    <property type="match status" value="1"/>
</dbReference>
<comment type="caution">
    <text evidence="3">The sequence shown here is derived from an EMBL/GenBank/DDBJ whole genome shotgun (WGS) entry which is preliminary data.</text>
</comment>
<dbReference type="Proteomes" id="UP000252884">
    <property type="component" value="Unassembled WGS sequence"/>
</dbReference>
<dbReference type="InterPro" id="IPR006860">
    <property type="entry name" value="FecR"/>
</dbReference>
<evidence type="ECO:0000313" key="3">
    <source>
        <dbReference type="EMBL" id="RCW72901.1"/>
    </source>
</evidence>
<dbReference type="EMBL" id="QPJK01000003">
    <property type="protein sequence ID" value="RCW72901.1"/>
    <property type="molecule type" value="Genomic_DNA"/>
</dbReference>
<dbReference type="Pfam" id="PF16220">
    <property type="entry name" value="DUF4880"/>
    <property type="match status" value="1"/>
</dbReference>
<dbReference type="GO" id="GO:0016989">
    <property type="term" value="F:sigma factor antagonist activity"/>
    <property type="evidence" value="ECO:0007669"/>
    <property type="project" value="TreeGrafter"/>
</dbReference>
<dbReference type="PANTHER" id="PTHR30273:SF2">
    <property type="entry name" value="PROTEIN FECR"/>
    <property type="match status" value="1"/>
</dbReference>
<accession>A0A368XY29</accession>
<organism evidence="3 4">
    <name type="scientific">Pseudorhodoferax soli</name>
    <dbReference type="NCBI Taxonomy" id="545864"/>
    <lineage>
        <taxon>Bacteria</taxon>
        <taxon>Pseudomonadati</taxon>
        <taxon>Pseudomonadota</taxon>
        <taxon>Betaproteobacteria</taxon>
        <taxon>Burkholderiales</taxon>
        <taxon>Comamonadaceae</taxon>
    </lineage>
</organism>
<feature type="domain" description="FecR N-terminal" evidence="2">
    <location>
        <begin position="19"/>
        <end position="61"/>
    </location>
</feature>
<dbReference type="PANTHER" id="PTHR30273">
    <property type="entry name" value="PERIPLASMIC SIGNAL SENSOR AND SIGMA FACTOR ACTIVATOR FECR-RELATED"/>
    <property type="match status" value="1"/>
</dbReference>
<dbReference type="InterPro" id="IPR032623">
    <property type="entry name" value="FecR_N"/>
</dbReference>
<dbReference type="InterPro" id="IPR012373">
    <property type="entry name" value="Ferrdict_sens_TM"/>
</dbReference>
<sequence>MQPVAFHTAAQALDPHVLDAAAAWLVRLHDSAATDDDRRACERWRQSDPAHARAWARAEALVHKLGGLPPGLALPALGRPVRATRRATLAKTAALLALGPSLWLGWRATDAQGWLAEHRTANGEQRALRLPDGTRVTLNTASALDLRFDAAQRLLWLRAGEMLVETAPDPAATPRPLRVATREGVAQALGTRFTVRQDDGRTRIAVLEGAVRIVPAQGGEAVVLDAGRQTRFGAQQVDVPVALDAAGTAWTRGMLLADGMRLADVVAELARYRPGVLRCDPAVAELRVSGAFPATDTDRALGMLVSTYRVDAVMRLRGHWVTLVPRSDG</sequence>
<evidence type="ECO:0000259" key="2">
    <source>
        <dbReference type="Pfam" id="PF16220"/>
    </source>
</evidence>
<evidence type="ECO:0000313" key="4">
    <source>
        <dbReference type="Proteomes" id="UP000252884"/>
    </source>
</evidence>
<evidence type="ECO:0000259" key="1">
    <source>
        <dbReference type="Pfam" id="PF04773"/>
    </source>
</evidence>
<protein>
    <submittedName>
        <fullName evidence="3">FecR family protein</fullName>
    </submittedName>
</protein>